<dbReference type="RefSeq" id="XP_058329663.1">
    <property type="nucleotide sequence ID" value="XM_058476773.1"/>
</dbReference>
<dbReference type="EMBL" id="JAPQKS010000005">
    <property type="protein sequence ID" value="KAJ5226252.1"/>
    <property type="molecule type" value="Genomic_DNA"/>
</dbReference>
<feature type="region of interest" description="Disordered" evidence="1">
    <location>
        <begin position="1"/>
        <end position="34"/>
    </location>
</feature>
<dbReference type="GeneID" id="83204076"/>
<dbReference type="AlphaFoldDB" id="A0A9W9NUF3"/>
<evidence type="ECO:0000313" key="2">
    <source>
        <dbReference type="EMBL" id="KAJ5226252.1"/>
    </source>
</evidence>
<reference evidence="2" key="1">
    <citation type="submission" date="2022-11" db="EMBL/GenBank/DDBJ databases">
        <authorList>
            <person name="Petersen C."/>
        </authorList>
    </citation>
    <scope>NUCLEOTIDE SEQUENCE</scope>
    <source>
        <strain evidence="2">IBT 19713</strain>
    </source>
</reference>
<evidence type="ECO:0000313" key="3">
    <source>
        <dbReference type="Proteomes" id="UP001150941"/>
    </source>
</evidence>
<keyword evidence="3" id="KW-1185">Reference proteome</keyword>
<comment type="caution">
    <text evidence="2">The sequence shown here is derived from an EMBL/GenBank/DDBJ whole genome shotgun (WGS) entry which is preliminary data.</text>
</comment>
<protein>
    <submittedName>
        <fullName evidence="2">Uncharacterized protein</fullName>
    </submittedName>
</protein>
<gene>
    <name evidence="2" type="ORF">N7468_007477</name>
</gene>
<sequence length="89" mass="9685">MDSGPSHIMSIPTQQLSINSPVHETGIVPNDQGPRRDPVYFNDIALSCRMLKQTPAVLPLGLNMVHMSCNIHIHLSRQLITSSSGSSHA</sequence>
<name>A0A9W9NUF3_9EURO</name>
<accession>A0A9W9NUF3</accession>
<organism evidence="2 3">
    <name type="scientific">Penicillium chermesinum</name>
    <dbReference type="NCBI Taxonomy" id="63820"/>
    <lineage>
        <taxon>Eukaryota</taxon>
        <taxon>Fungi</taxon>
        <taxon>Dikarya</taxon>
        <taxon>Ascomycota</taxon>
        <taxon>Pezizomycotina</taxon>
        <taxon>Eurotiomycetes</taxon>
        <taxon>Eurotiomycetidae</taxon>
        <taxon>Eurotiales</taxon>
        <taxon>Aspergillaceae</taxon>
        <taxon>Penicillium</taxon>
    </lineage>
</organism>
<proteinExistence type="predicted"/>
<evidence type="ECO:0000256" key="1">
    <source>
        <dbReference type="SAM" id="MobiDB-lite"/>
    </source>
</evidence>
<dbReference type="Proteomes" id="UP001150941">
    <property type="component" value="Unassembled WGS sequence"/>
</dbReference>
<reference evidence="2" key="2">
    <citation type="journal article" date="2023" name="IMA Fungus">
        <title>Comparative genomic study of the Penicillium genus elucidates a diverse pangenome and 15 lateral gene transfer events.</title>
        <authorList>
            <person name="Petersen C."/>
            <person name="Sorensen T."/>
            <person name="Nielsen M.R."/>
            <person name="Sondergaard T.E."/>
            <person name="Sorensen J.L."/>
            <person name="Fitzpatrick D.A."/>
            <person name="Frisvad J.C."/>
            <person name="Nielsen K.L."/>
        </authorList>
    </citation>
    <scope>NUCLEOTIDE SEQUENCE</scope>
    <source>
        <strain evidence="2">IBT 19713</strain>
    </source>
</reference>
<feature type="compositionally biased region" description="Polar residues" evidence="1">
    <location>
        <begin position="11"/>
        <end position="22"/>
    </location>
</feature>